<organism evidence="6 7">
    <name type="scientific">Tuber magnatum</name>
    <name type="common">white Piedmont truffle</name>
    <dbReference type="NCBI Taxonomy" id="42249"/>
    <lineage>
        <taxon>Eukaryota</taxon>
        <taxon>Fungi</taxon>
        <taxon>Dikarya</taxon>
        <taxon>Ascomycota</taxon>
        <taxon>Pezizomycotina</taxon>
        <taxon>Pezizomycetes</taxon>
        <taxon>Pezizales</taxon>
        <taxon>Tuberaceae</taxon>
        <taxon>Tuber</taxon>
    </lineage>
</organism>
<evidence type="ECO:0000256" key="2">
    <source>
        <dbReference type="ARBA" id="ARBA00013801"/>
    </source>
</evidence>
<evidence type="ECO:0000259" key="5">
    <source>
        <dbReference type="Pfam" id="PF10033"/>
    </source>
</evidence>
<reference evidence="6 7" key="1">
    <citation type="submission" date="2018-03" db="EMBL/GenBank/DDBJ databases">
        <title>Genomes of Pezizomycetes fungi and the evolution of truffles.</title>
        <authorList>
            <person name="Murat C."/>
            <person name="Payen T."/>
            <person name="Noel B."/>
            <person name="Kuo A."/>
            <person name="Martin F.M."/>
        </authorList>
    </citation>
    <scope>NUCLEOTIDE SEQUENCE [LARGE SCALE GENOMIC DNA]</scope>
    <source>
        <strain evidence="6">091103-1</strain>
    </source>
</reference>
<dbReference type="InterPro" id="IPR018731">
    <property type="entry name" value="Atg13_N"/>
</dbReference>
<feature type="non-terminal residue" evidence="6">
    <location>
        <position position="1"/>
    </location>
</feature>
<dbReference type="STRING" id="42249.A0A317T5J6"/>
<dbReference type="AlphaFoldDB" id="A0A317T5J6"/>
<proteinExistence type="inferred from homology"/>
<feature type="non-terminal residue" evidence="6">
    <location>
        <position position="121"/>
    </location>
</feature>
<dbReference type="Gene3D" id="3.30.900.10">
    <property type="entry name" value="HORMA domain"/>
    <property type="match status" value="1"/>
</dbReference>
<evidence type="ECO:0000256" key="1">
    <source>
        <dbReference type="ARBA" id="ARBA00005246"/>
    </source>
</evidence>
<dbReference type="GO" id="GO:0034727">
    <property type="term" value="P:piecemeal microautophagy of the nucleus"/>
    <property type="evidence" value="ECO:0007669"/>
    <property type="project" value="TreeGrafter"/>
</dbReference>
<name>A0A317T5J6_9PEZI</name>
<dbReference type="InterPro" id="IPR040182">
    <property type="entry name" value="ATG13"/>
</dbReference>
<dbReference type="InterPro" id="IPR036570">
    <property type="entry name" value="HORMA_dom_sf"/>
</dbReference>
<dbReference type="OrthoDB" id="70161at2759"/>
<evidence type="ECO:0000313" key="7">
    <source>
        <dbReference type="Proteomes" id="UP000246991"/>
    </source>
</evidence>
<dbReference type="PANTHER" id="PTHR13430">
    <property type="match status" value="1"/>
</dbReference>
<dbReference type="EMBL" id="PYWC01000001">
    <property type="protein sequence ID" value="PWW80746.1"/>
    <property type="molecule type" value="Genomic_DNA"/>
</dbReference>
<comment type="caution">
    <text evidence="6">The sequence shown here is derived from an EMBL/GenBank/DDBJ whole genome shotgun (WGS) entry which is preliminary data.</text>
</comment>
<keyword evidence="3 4" id="KW-0072">Autophagy</keyword>
<dbReference type="GO" id="GO:0000423">
    <property type="term" value="P:mitophagy"/>
    <property type="evidence" value="ECO:0007669"/>
    <property type="project" value="TreeGrafter"/>
</dbReference>
<dbReference type="Pfam" id="PF10033">
    <property type="entry name" value="ATG13"/>
    <property type="match status" value="1"/>
</dbReference>
<dbReference type="GO" id="GO:1990316">
    <property type="term" value="C:Atg1/ULK1 kinase complex"/>
    <property type="evidence" value="ECO:0007669"/>
    <property type="project" value="InterPro"/>
</dbReference>
<keyword evidence="7" id="KW-1185">Reference proteome</keyword>
<dbReference type="Proteomes" id="UP000246991">
    <property type="component" value="Unassembled WGS sequence"/>
</dbReference>
<dbReference type="PANTHER" id="PTHR13430:SF4">
    <property type="entry name" value="AUTOPHAGY-RELATED PROTEIN 13"/>
    <property type="match status" value="1"/>
</dbReference>
<comment type="similarity">
    <text evidence="1 4">Belongs to the ATG13 family. Fungi subfamily.</text>
</comment>
<evidence type="ECO:0000256" key="4">
    <source>
        <dbReference type="RuleBase" id="RU361214"/>
    </source>
</evidence>
<gene>
    <name evidence="6" type="ORF">C7212DRAFT_17239</name>
</gene>
<dbReference type="GO" id="GO:0005829">
    <property type="term" value="C:cytosol"/>
    <property type="evidence" value="ECO:0007669"/>
    <property type="project" value="TreeGrafter"/>
</dbReference>
<sequence>ELPVVYKKGIVMFRALYTYAGLMPTWKFRRRLLKSKLNLGALKVNCRVINGNDYSHPPKDFDLLYVPLCQGEGDVVGTYQIEKVDSPAGSIKVSVSYRRNCEFRVDDSEALLSSQFLNLDE</sequence>
<accession>A0A317T5J6</accession>
<dbReference type="GO" id="GO:0034497">
    <property type="term" value="P:protein localization to phagophore assembly site"/>
    <property type="evidence" value="ECO:0007669"/>
    <property type="project" value="TreeGrafter"/>
</dbReference>
<evidence type="ECO:0000313" key="6">
    <source>
        <dbReference type="EMBL" id="PWW80746.1"/>
    </source>
</evidence>
<evidence type="ECO:0000256" key="3">
    <source>
        <dbReference type="ARBA" id="ARBA00023006"/>
    </source>
</evidence>
<dbReference type="GO" id="GO:0000407">
    <property type="term" value="C:phagophore assembly site"/>
    <property type="evidence" value="ECO:0007669"/>
    <property type="project" value="TreeGrafter"/>
</dbReference>
<protein>
    <recommendedName>
        <fullName evidence="2 4">Autophagy-related protein 13</fullName>
    </recommendedName>
</protein>
<feature type="domain" description="Autophagy-related protein 13 N-terminal" evidence="5">
    <location>
        <begin position="1"/>
        <end position="103"/>
    </location>
</feature>